<dbReference type="AlphaFoldDB" id="A0A0C3GKJ0"/>
<proteinExistence type="predicted"/>
<dbReference type="EMBL" id="KN832972">
    <property type="protein sequence ID" value="KIM91116.1"/>
    <property type="molecule type" value="Genomic_DNA"/>
</dbReference>
<evidence type="ECO:0000313" key="3">
    <source>
        <dbReference type="Proteomes" id="UP000054166"/>
    </source>
</evidence>
<name>A0A0C3GKJ0_PILCF</name>
<reference evidence="3" key="2">
    <citation type="submission" date="2015-01" db="EMBL/GenBank/DDBJ databases">
        <title>Evolutionary Origins and Diversification of the Mycorrhizal Mutualists.</title>
        <authorList>
            <consortium name="DOE Joint Genome Institute"/>
            <consortium name="Mycorrhizal Genomics Consortium"/>
            <person name="Kohler A."/>
            <person name="Kuo A."/>
            <person name="Nagy L.G."/>
            <person name="Floudas D."/>
            <person name="Copeland A."/>
            <person name="Barry K.W."/>
            <person name="Cichocki N."/>
            <person name="Veneault-Fourrey C."/>
            <person name="LaButti K."/>
            <person name="Lindquist E.A."/>
            <person name="Lipzen A."/>
            <person name="Lundell T."/>
            <person name="Morin E."/>
            <person name="Murat C."/>
            <person name="Riley R."/>
            <person name="Ohm R."/>
            <person name="Sun H."/>
            <person name="Tunlid A."/>
            <person name="Henrissat B."/>
            <person name="Grigoriev I.V."/>
            <person name="Hibbett D.S."/>
            <person name="Martin F."/>
        </authorList>
    </citation>
    <scope>NUCLEOTIDE SEQUENCE [LARGE SCALE GENOMIC DNA]</scope>
    <source>
        <strain evidence="3">F 1598</strain>
    </source>
</reference>
<organism evidence="2 3">
    <name type="scientific">Piloderma croceum (strain F 1598)</name>
    <dbReference type="NCBI Taxonomy" id="765440"/>
    <lineage>
        <taxon>Eukaryota</taxon>
        <taxon>Fungi</taxon>
        <taxon>Dikarya</taxon>
        <taxon>Basidiomycota</taxon>
        <taxon>Agaricomycotina</taxon>
        <taxon>Agaricomycetes</taxon>
        <taxon>Agaricomycetidae</taxon>
        <taxon>Atheliales</taxon>
        <taxon>Atheliaceae</taxon>
        <taxon>Piloderma</taxon>
    </lineage>
</organism>
<dbReference type="HOGENOM" id="CLU_1310545_0_0_1"/>
<dbReference type="OrthoDB" id="3042688at2759"/>
<protein>
    <submittedName>
        <fullName evidence="2">Uncharacterized protein</fullName>
    </submittedName>
</protein>
<evidence type="ECO:0000313" key="2">
    <source>
        <dbReference type="EMBL" id="KIM91116.1"/>
    </source>
</evidence>
<keyword evidence="3" id="KW-1185">Reference proteome</keyword>
<feature type="compositionally biased region" description="Basic and acidic residues" evidence="1">
    <location>
        <begin position="191"/>
        <end position="204"/>
    </location>
</feature>
<dbReference type="InParanoid" id="A0A0C3GKJ0"/>
<reference evidence="2 3" key="1">
    <citation type="submission" date="2014-04" db="EMBL/GenBank/DDBJ databases">
        <authorList>
            <consortium name="DOE Joint Genome Institute"/>
            <person name="Kuo A."/>
            <person name="Tarkka M."/>
            <person name="Buscot F."/>
            <person name="Kohler A."/>
            <person name="Nagy L.G."/>
            <person name="Floudas D."/>
            <person name="Copeland A."/>
            <person name="Barry K.W."/>
            <person name="Cichocki N."/>
            <person name="Veneault-Fourrey C."/>
            <person name="LaButti K."/>
            <person name="Lindquist E.A."/>
            <person name="Lipzen A."/>
            <person name="Lundell T."/>
            <person name="Morin E."/>
            <person name="Murat C."/>
            <person name="Sun H."/>
            <person name="Tunlid A."/>
            <person name="Henrissat B."/>
            <person name="Grigoriev I.V."/>
            <person name="Hibbett D.S."/>
            <person name="Martin F."/>
            <person name="Nordberg H.P."/>
            <person name="Cantor M.N."/>
            <person name="Hua S.X."/>
        </authorList>
    </citation>
    <scope>NUCLEOTIDE SEQUENCE [LARGE SCALE GENOMIC DNA]</scope>
    <source>
        <strain evidence="2 3">F 1598</strain>
    </source>
</reference>
<evidence type="ECO:0000256" key="1">
    <source>
        <dbReference type="SAM" id="MobiDB-lite"/>
    </source>
</evidence>
<sequence length="210" mass="24464">MPRKSKGVKKPAGRKNDFTGKKLQLLTNFAGHFREAIDNKTPSDFYDRITTLAVKQWGYHKDHSVLTEEDEIEGDNDDDDIPSQFASVNDDEDNEDDMLTVEEAERRQKIYKKLRTKIQQWYRRKYKHVPSTGNSSPADPSTNPFTILLPPGSLKPHRMAEITLYMAMYYETRIKEEAEHRVFMAERKFDQATEEERAEQDLKKPIPVAI</sequence>
<dbReference type="Proteomes" id="UP000054166">
    <property type="component" value="Unassembled WGS sequence"/>
</dbReference>
<accession>A0A0C3GKJ0</accession>
<dbReference type="STRING" id="765440.A0A0C3GKJ0"/>
<feature type="region of interest" description="Disordered" evidence="1">
    <location>
        <begin position="191"/>
        <end position="210"/>
    </location>
</feature>
<gene>
    <name evidence="2" type="ORF">PILCRDRAFT_84153</name>
</gene>